<dbReference type="SUPFAM" id="SSF51735">
    <property type="entry name" value="NAD(P)-binding Rossmann-fold domains"/>
    <property type="match status" value="1"/>
</dbReference>
<proteinExistence type="predicted"/>
<dbReference type="GO" id="GO:0016491">
    <property type="term" value="F:oxidoreductase activity"/>
    <property type="evidence" value="ECO:0007669"/>
    <property type="project" value="UniProtKB-KW"/>
</dbReference>
<feature type="region of interest" description="Disordered" evidence="2">
    <location>
        <begin position="344"/>
        <end position="393"/>
    </location>
</feature>
<accession>A0A6P7STN8</accession>
<dbReference type="Proteomes" id="UP000515154">
    <property type="component" value="Linkage group LG10"/>
</dbReference>
<evidence type="ECO:0000313" key="4">
    <source>
        <dbReference type="RefSeq" id="XP_029641548.1"/>
    </source>
</evidence>
<dbReference type="PRINTS" id="PR00081">
    <property type="entry name" value="GDHRDH"/>
</dbReference>
<dbReference type="Gene3D" id="3.40.50.720">
    <property type="entry name" value="NAD(P)-binding Rossmann-like Domain"/>
    <property type="match status" value="1"/>
</dbReference>
<keyword evidence="1" id="KW-0560">Oxidoreductase</keyword>
<reference evidence="4" key="1">
    <citation type="submission" date="2025-08" db="UniProtKB">
        <authorList>
            <consortium name="RefSeq"/>
        </authorList>
    </citation>
    <scope>IDENTIFICATION</scope>
</reference>
<dbReference type="Pfam" id="PF00106">
    <property type="entry name" value="adh_short"/>
    <property type="match status" value="2"/>
</dbReference>
<dbReference type="KEGG" id="osn:115216393"/>
<evidence type="ECO:0000313" key="3">
    <source>
        <dbReference type="Proteomes" id="UP000515154"/>
    </source>
</evidence>
<name>A0A6P7STN8_9MOLL</name>
<organism evidence="3 4">
    <name type="scientific">Octopus sinensis</name>
    <name type="common">East Asian common octopus</name>
    <dbReference type="NCBI Taxonomy" id="2607531"/>
    <lineage>
        <taxon>Eukaryota</taxon>
        <taxon>Metazoa</taxon>
        <taxon>Spiralia</taxon>
        <taxon>Lophotrochozoa</taxon>
        <taxon>Mollusca</taxon>
        <taxon>Cephalopoda</taxon>
        <taxon>Coleoidea</taxon>
        <taxon>Octopodiformes</taxon>
        <taxon>Octopoda</taxon>
        <taxon>Incirrata</taxon>
        <taxon>Octopodidae</taxon>
        <taxon>Octopus</taxon>
    </lineage>
</organism>
<feature type="region of interest" description="Disordered" evidence="2">
    <location>
        <begin position="518"/>
        <end position="571"/>
    </location>
</feature>
<feature type="region of interest" description="Disordered" evidence="2">
    <location>
        <begin position="444"/>
        <end position="476"/>
    </location>
</feature>
<feature type="compositionally biased region" description="Polar residues" evidence="2">
    <location>
        <begin position="530"/>
        <end position="544"/>
    </location>
</feature>
<dbReference type="AlphaFoldDB" id="A0A6P7STN8"/>
<sequence>MIFLLVLVALLVGLLTVIYFILLENTKSLQYKSEVKLDGKTVLITGATSGIGKSTAFELATYGARIILACRNRQKAEATCEEIQQKTGNDNIKVLDLDLSDLDSVKSAAEEIKKTESRLDILINNAAIGVTDNEMSKQGFDLTFATNHLGHFLLTHLLLDLMKKSAPSRIINVSSKVHEFVHAPLDFTLHREDSNIKYSKLEGYAASKLANIYHSRFLSEELTGTKVTINAMHPGFVRTNIMKRNVKDTCKRLVNIVCAYTSVWFGRAPEDAAKTLVYMAVDPELTEVTGEYFENVSIQTKSLSSLALDKEQARKMREISFLACKDYLDLPEDIAKVEEVGALQEENVQKEEEGTHEGLAETKTETETETKADPENSCSNISTTPCESSFPPKASKEEASVAAAAATTVAAAAATTVEASAETAATEIDAASAEVAETIKAATAESTNVSAPEIHTISESDLPTPPCSFTPSSLDALNNKNSEEIEDLSADVYSSTNESKETVQEAIYKPLILPEITESNEHYPPAEVDSNLNCDPSTACSDRTSSSREDSPLITLDDTENSDNLHEEETF</sequence>
<dbReference type="PRINTS" id="PR00080">
    <property type="entry name" value="SDRFAMILY"/>
</dbReference>
<dbReference type="InterPro" id="IPR036291">
    <property type="entry name" value="NAD(P)-bd_dom_sf"/>
</dbReference>
<protein>
    <submittedName>
        <fullName evidence="4">Dehydrogenase/reductase SDR family member 13</fullName>
    </submittedName>
</protein>
<dbReference type="RefSeq" id="XP_029641548.1">
    <property type="nucleotide sequence ID" value="XM_029785688.2"/>
</dbReference>
<evidence type="ECO:0000256" key="2">
    <source>
        <dbReference type="SAM" id="MobiDB-lite"/>
    </source>
</evidence>
<feature type="compositionally biased region" description="Basic and acidic residues" evidence="2">
    <location>
        <begin position="347"/>
        <end position="374"/>
    </location>
</feature>
<gene>
    <name evidence="4" type="primary">LOC115216393</name>
</gene>
<feature type="compositionally biased region" description="Polar residues" evidence="2">
    <location>
        <begin position="376"/>
        <end position="387"/>
    </location>
</feature>
<evidence type="ECO:0000256" key="1">
    <source>
        <dbReference type="ARBA" id="ARBA00023002"/>
    </source>
</evidence>
<dbReference type="InterPro" id="IPR002347">
    <property type="entry name" value="SDR_fam"/>
</dbReference>
<dbReference type="PANTHER" id="PTHR43157:SF31">
    <property type="entry name" value="PHOSPHATIDYLINOSITOL-GLYCAN BIOSYNTHESIS CLASS F PROTEIN"/>
    <property type="match status" value="1"/>
</dbReference>
<dbReference type="PANTHER" id="PTHR43157">
    <property type="entry name" value="PHOSPHATIDYLINOSITOL-GLYCAN BIOSYNTHESIS CLASS F PROTEIN-RELATED"/>
    <property type="match status" value="1"/>
</dbReference>
<keyword evidence="3" id="KW-1185">Reference proteome</keyword>